<sequence>MIHASLECYCGRLINSVVTATSTSKTLGLAALHFVHKKNSRLAVDRVPFVNPAHWRRWQHTCRPVEVIT</sequence>
<reference evidence="1" key="1">
    <citation type="submission" date="2018-10" db="EMBL/GenBank/DDBJ databases">
        <title>Effector identification in a new, highly contiguous assembly of the strawberry crown rot pathogen Phytophthora cactorum.</title>
        <authorList>
            <person name="Armitage A.D."/>
            <person name="Nellist C.F."/>
            <person name="Bates H."/>
            <person name="Vickerstaff R.J."/>
            <person name="Harrison R.J."/>
        </authorList>
    </citation>
    <scope>NUCLEOTIDE SEQUENCE</scope>
    <source>
        <strain evidence="1">15-7</strain>
    </source>
</reference>
<proteinExistence type="predicted"/>
<name>A0A8T0YMA5_9STRA</name>
<dbReference type="EMBL" id="RCMG01000639">
    <property type="protein sequence ID" value="KAG2851004.1"/>
    <property type="molecule type" value="Genomic_DNA"/>
</dbReference>
<dbReference type="AlphaFoldDB" id="A0A8T0YMA5"/>
<accession>A0A8T0YMA5</accession>
<organism evidence="1 2">
    <name type="scientific">Phytophthora cactorum</name>
    <dbReference type="NCBI Taxonomy" id="29920"/>
    <lineage>
        <taxon>Eukaryota</taxon>
        <taxon>Sar</taxon>
        <taxon>Stramenopiles</taxon>
        <taxon>Oomycota</taxon>
        <taxon>Peronosporomycetes</taxon>
        <taxon>Peronosporales</taxon>
        <taxon>Peronosporaceae</taxon>
        <taxon>Phytophthora</taxon>
    </lineage>
</organism>
<evidence type="ECO:0000313" key="1">
    <source>
        <dbReference type="EMBL" id="KAG2851004.1"/>
    </source>
</evidence>
<comment type="caution">
    <text evidence="1">The sequence shown here is derived from an EMBL/GenBank/DDBJ whole genome shotgun (WGS) entry which is preliminary data.</text>
</comment>
<gene>
    <name evidence="1" type="ORF">PC113_g16287</name>
</gene>
<protein>
    <submittedName>
        <fullName evidence="1">Uncharacterized protein</fullName>
    </submittedName>
</protein>
<evidence type="ECO:0000313" key="2">
    <source>
        <dbReference type="Proteomes" id="UP000735874"/>
    </source>
</evidence>
<dbReference type="Proteomes" id="UP000735874">
    <property type="component" value="Unassembled WGS sequence"/>
</dbReference>